<gene>
    <name evidence="2" type="ORF">S12H4_38112</name>
</gene>
<dbReference type="AlphaFoldDB" id="X1TEG1"/>
<feature type="non-terminal residue" evidence="2">
    <location>
        <position position="129"/>
    </location>
</feature>
<evidence type="ECO:0000313" key="2">
    <source>
        <dbReference type="EMBL" id="GAI89756.1"/>
    </source>
</evidence>
<comment type="caution">
    <text evidence="2">The sequence shown here is derived from an EMBL/GenBank/DDBJ whole genome shotgun (WGS) entry which is preliminary data.</text>
</comment>
<evidence type="ECO:0000259" key="1">
    <source>
        <dbReference type="Pfam" id="PF10543"/>
    </source>
</evidence>
<dbReference type="Pfam" id="PF10543">
    <property type="entry name" value="ORF6N"/>
    <property type="match status" value="1"/>
</dbReference>
<reference evidence="2" key="1">
    <citation type="journal article" date="2014" name="Front. Microbiol.">
        <title>High frequency of phylogenetically diverse reductive dehalogenase-homologous genes in deep subseafloor sedimentary metagenomes.</title>
        <authorList>
            <person name="Kawai M."/>
            <person name="Futagami T."/>
            <person name="Toyoda A."/>
            <person name="Takaki Y."/>
            <person name="Nishi S."/>
            <person name="Hori S."/>
            <person name="Arai W."/>
            <person name="Tsubouchi T."/>
            <person name="Morono Y."/>
            <person name="Uchiyama I."/>
            <person name="Ito T."/>
            <person name="Fujiyama A."/>
            <person name="Inagaki F."/>
            <person name="Takami H."/>
        </authorList>
    </citation>
    <scope>NUCLEOTIDE SEQUENCE</scope>
    <source>
        <strain evidence="2">Expedition CK06-06</strain>
    </source>
</reference>
<accession>X1TEG1</accession>
<name>X1TEG1_9ZZZZ</name>
<dbReference type="InterPro" id="IPR018873">
    <property type="entry name" value="KilA-N_DNA-bd_domain"/>
</dbReference>
<feature type="domain" description="KilA-N DNA-binding" evidence="1">
    <location>
        <begin position="10"/>
        <end position="94"/>
    </location>
</feature>
<organism evidence="2">
    <name type="scientific">marine sediment metagenome</name>
    <dbReference type="NCBI Taxonomy" id="412755"/>
    <lineage>
        <taxon>unclassified sequences</taxon>
        <taxon>metagenomes</taxon>
        <taxon>ecological metagenomes</taxon>
    </lineage>
</organism>
<proteinExistence type="predicted"/>
<sequence length="129" mass="15074">MNLQVIQQIIFNIRGQRVILDLNLAQLYKVETRALKQAVKRNIDRFPSDFMFELTKDEWKELITNCDNLPDAVKFSPALPFAFTEQGVAMLSTVLRSERAIKVNIEIMRAFVILRKMALQYGELWQKIN</sequence>
<protein>
    <recommendedName>
        <fullName evidence="1">KilA-N DNA-binding domain-containing protein</fullName>
    </recommendedName>
</protein>
<dbReference type="EMBL" id="BARW01022905">
    <property type="protein sequence ID" value="GAI89756.1"/>
    <property type="molecule type" value="Genomic_DNA"/>
</dbReference>